<accession>A0A1V4K1S8</accession>
<organism evidence="2 3">
    <name type="scientific">Patagioenas fasciata monilis</name>
    <dbReference type="NCBI Taxonomy" id="372326"/>
    <lineage>
        <taxon>Eukaryota</taxon>
        <taxon>Metazoa</taxon>
        <taxon>Chordata</taxon>
        <taxon>Craniata</taxon>
        <taxon>Vertebrata</taxon>
        <taxon>Euteleostomi</taxon>
        <taxon>Archelosauria</taxon>
        <taxon>Archosauria</taxon>
        <taxon>Dinosauria</taxon>
        <taxon>Saurischia</taxon>
        <taxon>Theropoda</taxon>
        <taxon>Coelurosauria</taxon>
        <taxon>Aves</taxon>
        <taxon>Neognathae</taxon>
        <taxon>Neoaves</taxon>
        <taxon>Columbimorphae</taxon>
        <taxon>Columbiformes</taxon>
        <taxon>Columbidae</taxon>
        <taxon>Patagioenas</taxon>
    </lineage>
</organism>
<sequence>MTSSNKEGSRAEAEPGPGGRSPAAAFLRGACEILVSSGSAGRAEGLALGAAARRATRDPQRARMSSGRPGAAGWDGSMTNR</sequence>
<dbReference type="EMBL" id="LSYS01005191">
    <property type="protein sequence ID" value="OPJ78323.1"/>
    <property type="molecule type" value="Genomic_DNA"/>
</dbReference>
<gene>
    <name evidence="2" type="ORF">AV530_015269</name>
</gene>
<proteinExistence type="predicted"/>
<name>A0A1V4K1S8_PATFA</name>
<dbReference type="Proteomes" id="UP000190648">
    <property type="component" value="Unassembled WGS sequence"/>
</dbReference>
<dbReference type="AlphaFoldDB" id="A0A1V4K1S8"/>
<comment type="caution">
    <text evidence="2">The sequence shown here is derived from an EMBL/GenBank/DDBJ whole genome shotgun (WGS) entry which is preliminary data.</text>
</comment>
<evidence type="ECO:0000313" key="3">
    <source>
        <dbReference type="Proteomes" id="UP000190648"/>
    </source>
</evidence>
<feature type="region of interest" description="Disordered" evidence="1">
    <location>
        <begin position="51"/>
        <end position="81"/>
    </location>
</feature>
<evidence type="ECO:0000313" key="2">
    <source>
        <dbReference type="EMBL" id="OPJ78323.1"/>
    </source>
</evidence>
<feature type="region of interest" description="Disordered" evidence="1">
    <location>
        <begin position="1"/>
        <end position="23"/>
    </location>
</feature>
<evidence type="ECO:0000256" key="1">
    <source>
        <dbReference type="SAM" id="MobiDB-lite"/>
    </source>
</evidence>
<keyword evidence="3" id="KW-1185">Reference proteome</keyword>
<reference evidence="2 3" key="1">
    <citation type="submission" date="2016-02" db="EMBL/GenBank/DDBJ databases">
        <title>Band-tailed pigeon sequencing and assembly.</title>
        <authorList>
            <person name="Soares A.E."/>
            <person name="Novak B.J."/>
            <person name="Rice E.S."/>
            <person name="O'Connell B."/>
            <person name="Chang D."/>
            <person name="Weber S."/>
            <person name="Shapiro B."/>
        </authorList>
    </citation>
    <scope>NUCLEOTIDE SEQUENCE [LARGE SCALE GENOMIC DNA]</scope>
    <source>
        <strain evidence="2">BTP2013</strain>
        <tissue evidence="2">Blood</tissue>
    </source>
</reference>
<protein>
    <submittedName>
        <fullName evidence="2">Uncharacterized protein</fullName>
    </submittedName>
</protein>